<keyword evidence="5 13" id="KW-0520">NAD</keyword>
<evidence type="ECO:0000313" key="21">
    <source>
        <dbReference type="Proteomes" id="UP000006793"/>
    </source>
</evidence>
<dbReference type="InterPro" id="IPR006109">
    <property type="entry name" value="G3P_DH_NAD-dep_C"/>
</dbReference>
<evidence type="ECO:0000256" key="12">
    <source>
        <dbReference type="ARBA" id="ARBA00080511"/>
    </source>
</evidence>
<organism evidence="20 21">
    <name type="scientific">Thermodesulfatator indicus (strain DSM 15286 / JCM 11887 / CIR29812)</name>
    <dbReference type="NCBI Taxonomy" id="667014"/>
    <lineage>
        <taxon>Bacteria</taxon>
        <taxon>Pseudomonadati</taxon>
        <taxon>Thermodesulfobacteriota</taxon>
        <taxon>Thermodesulfobacteria</taxon>
        <taxon>Thermodesulfobacteriales</taxon>
        <taxon>Thermodesulfatatoraceae</taxon>
        <taxon>Thermodesulfatator</taxon>
    </lineage>
</organism>
<dbReference type="InterPro" id="IPR008927">
    <property type="entry name" value="6-PGluconate_DH-like_C_sf"/>
</dbReference>
<dbReference type="Pfam" id="PF01210">
    <property type="entry name" value="NAD_Gly3P_dh_N"/>
    <property type="match status" value="1"/>
</dbReference>
<dbReference type="PATRIC" id="fig|667014.3.peg.1616"/>
<evidence type="ECO:0000256" key="9">
    <source>
        <dbReference type="ARBA" id="ARBA00052716"/>
    </source>
</evidence>
<dbReference type="FunCoup" id="F8AAK3">
    <property type="interactions" value="374"/>
</dbReference>
<feature type="binding site" evidence="13">
    <location>
        <position position="191"/>
    </location>
    <ligand>
        <name>sn-glycerol 3-phosphate</name>
        <dbReference type="ChEBI" id="CHEBI:57597"/>
    </ligand>
</feature>
<name>F8AAK3_THEID</name>
<keyword evidence="13" id="KW-0547">Nucleotide-binding</keyword>
<comment type="pathway">
    <text evidence="13">Membrane lipid metabolism; glycerophospholipid metabolism.</text>
</comment>
<feature type="binding site" evidence="13">
    <location>
        <position position="138"/>
    </location>
    <ligand>
        <name>sn-glycerol 3-phosphate</name>
        <dbReference type="ChEBI" id="CHEBI:57597"/>
    </ligand>
</feature>
<dbReference type="SUPFAM" id="SSF51735">
    <property type="entry name" value="NAD(P)-binding Rossmann-fold domains"/>
    <property type="match status" value="1"/>
</dbReference>
<dbReference type="NCBIfam" id="NF000940">
    <property type="entry name" value="PRK00094.1-2"/>
    <property type="match status" value="1"/>
</dbReference>
<feature type="binding site" evidence="16">
    <location>
        <position position="140"/>
    </location>
    <ligand>
        <name>NAD(+)</name>
        <dbReference type="ChEBI" id="CHEBI:57540"/>
    </ligand>
</feature>
<feature type="binding site" evidence="13">
    <location>
        <position position="244"/>
    </location>
    <ligand>
        <name>sn-glycerol 3-phosphate</name>
        <dbReference type="ChEBI" id="CHEBI:57597"/>
    </ligand>
</feature>
<dbReference type="GO" id="GO:0141152">
    <property type="term" value="F:glycerol-3-phosphate dehydrogenase (NAD+) activity"/>
    <property type="evidence" value="ECO:0007669"/>
    <property type="project" value="RHEA"/>
</dbReference>
<dbReference type="InterPro" id="IPR013328">
    <property type="entry name" value="6PGD_dom2"/>
</dbReference>
<dbReference type="GO" id="GO:0005829">
    <property type="term" value="C:cytosol"/>
    <property type="evidence" value="ECO:0007669"/>
    <property type="project" value="TreeGrafter"/>
</dbReference>
<evidence type="ECO:0000256" key="16">
    <source>
        <dbReference type="PIRSR" id="PIRSR000114-3"/>
    </source>
</evidence>
<comment type="catalytic activity">
    <reaction evidence="9">
        <text>sn-glycerol 3-phosphate + NADP(+) = dihydroxyacetone phosphate + NADPH + H(+)</text>
        <dbReference type="Rhea" id="RHEA:11096"/>
        <dbReference type="ChEBI" id="CHEBI:15378"/>
        <dbReference type="ChEBI" id="CHEBI:57597"/>
        <dbReference type="ChEBI" id="CHEBI:57642"/>
        <dbReference type="ChEBI" id="CHEBI:57783"/>
        <dbReference type="ChEBI" id="CHEBI:58349"/>
        <dbReference type="EC" id="1.1.1.94"/>
    </reaction>
    <physiologicalReaction direction="right-to-left" evidence="9">
        <dbReference type="Rhea" id="RHEA:11098"/>
    </physiologicalReaction>
</comment>
<dbReference type="KEGG" id="tid:Thein_1568"/>
<dbReference type="STRING" id="667014.Thein_1568"/>
<keyword evidence="21" id="KW-1185">Reference proteome</keyword>
<dbReference type="InterPro" id="IPR036291">
    <property type="entry name" value="NAD(P)-bd_dom_sf"/>
</dbReference>
<evidence type="ECO:0000256" key="7">
    <source>
        <dbReference type="ARBA" id="ARBA00023209"/>
    </source>
</evidence>
<feature type="binding site" evidence="13">
    <location>
        <position position="255"/>
    </location>
    <ligand>
        <name>NADPH</name>
        <dbReference type="ChEBI" id="CHEBI:57783"/>
    </ligand>
</feature>
<feature type="binding site" evidence="13">
    <location>
        <position position="136"/>
    </location>
    <ligand>
        <name>sn-glycerol 3-phosphate</name>
        <dbReference type="ChEBI" id="CHEBI:57597"/>
    </ligand>
</feature>
<dbReference type="PRINTS" id="PR00077">
    <property type="entry name" value="GPDHDRGNASE"/>
</dbReference>
<evidence type="ECO:0000256" key="11">
    <source>
        <dbReference type="ARBA" id="ARBA00069372"/>
    </source>
</evidence>
<dbReference type="OrthoDB" id="9812273at2"/>
<dbReference type="GO" id="GO:0046168">
    <property type="term" value="P:glycerol-3-phosphate catabolic process"/>
    <property type="evidence" value="ECO:0007669"/>
    <property type="project" value="InterPro"/>
</dbReference>
<evidence type="ECO:0000256" key="5">
    <source>
        <dbReference type="ARBA" id="ARBA00023027"/>
    </source>
</evidence>
<feature type="domain" description="Glycerol-3-phosphate dehydrogenase NAD-dependent N-terminal" evidence="18">
    <location>
        <begin position="2"/>
        <end position="159"/>
    </location>
</feature>
<evidence type="ECO:0000256" key="6">
    <source>
        <dbReference type="ARBA" id="ARBA00023098"/>
    </source>
</evidence>
<evidence type="ECO:0000256" key="10">
    <source>
        <dbReference type="ARBA" id="ARBA00066687"/>
    </source>
</evidence>
<dbReference type="SUPFAM" id="SSF48179">
    <property type="entry name" value="6-phosphogluconate dehydrogenase C-terminal domain-like"/>
    <property type="match status" value="1"/>
</dbReference>
<feature type="binding site" evidence="13">
    <location>
        <position position="279"/>
    </location>
    <ligand>
        <name>NADPH</name>
        <dbReference type="ChEBI" id="CHEBI:57783"/>
    </ligand>
</feature>
<evidence type="ECO:0000256" key="1">
    <source>
        <dbReference type="ARBA" id="ARBA00011009"/>
    </source>
</evidence>
<dbReference type="InterPro" id="IPR011128">
    <property type="entry name" value="G3P_DH_NAD-dep_N"/>
</dbReference>
<evidence type="ECO:0000259" key="18">
    <source>
        <dbReference type="Pfam" id="PF01210"/>
    </source>
</evidence>
<dbReference type="EMBL" id="CP002683">
    <property type="protein sequence ID" value="AEH45429.1"/>
    <property type="molecule type" value="Genomic_DNA"/>
</dbReference>
<evidence type="ECO:0000256" key="13">
    <source>
        <dbReference type="HAMAP-Rule" id="MF_00394"/>
    </source>
</evidence>
<comment type="similarity">
    <text evidence="1 13 17">Belongs to the NAD-dependent glycerol-3-phosphate dehydrogenase family.</text>
</comment>
<keyword evidence="4 13" id="KW-0560">Oxidoreductase</keyword>
<dbReference type="PaxDb" id="667014-Thein_1568"/>
<dbReference type="GO" id="GO:0006650">
    <property type="term" value="P:glycerophospholipid metabolic process"/>
    <property type="evidence" value="ECO:0007669"/>
    <property type="project" value="UniProtKB-UniRule"/>
</dbReference>
<dbReference type="FunFam" id="3.40.50.720:FF:000019">
    <property type="entry name" value="Glycerol-3-phosphate dehydrogenase [NAD(P)+]"/>
    <property type="match status" value="1"/>
</dbReference>
<feature type="binding site" evidence="13">
    <location>
        <position position="105"/>
    </location>
    <ligand>
        <name>NADPH</name>
        <dbReference type="ChEBI" id="CHEBI:57783"/>
    </ligand>
</feature>
<feature type="binding site" evidence="13">
    <location>
        <position position="32"/>
    </location>
    <ligand>
        <name>NADPH</name>
        <dbReference type="ChEBI" id="CHEBI:57783"/>
    </ligand>
</feature>
<dbReference type="NCBIfam" id="NF000942">
    <property type="entry name" value="PRK00094.1-4"/>
    <property type="match status" value="1"/>
</dbReference>
<feature type="binding site" evidence="13">
    <location>
        <position position="11"/>
    </location>
    <ligand>
        <name>NADPH</name>
        <dbReference type="ChEBI" id="CHEBI:57783"/>
    </ligand>
</feature>
<evidence type="ECO:0000256" key="3">
    <source>
        <dbReference type="ARBA" id="ARBA00022857"/>
    </source>
</evidence>
<dbReference type="FunFam" id="1.10.1040.10:FF:000001">
    <property type="entry name" value="Glycerol-3-phosphate dehydrogenase [NAD(P)+]"/>
    <property type="match status" value="1"/>
</dbReference>
<feature type="binding site" evidence="13">
    <location>
        <position position="105"/>
    </location>
    <ligand>
        <name>sn-glycerol 3-phosphate</name>
        <dbReference type="ChEBI" id="CHEBI:57597"/>
    </ligand>
</feature>
<evidence type="ECO:0000256" key="15">
    <source>
        <dbReference type="PIRSR" id="PIRSR000114-2"/>
    </source>
</evidence>
<dbReference type="Pfam" id="PF07479">
    <property type="entry name" value="NAD_Gly3P_dh_C"/>
    <property type="match status" value="1"/>
</dbReference>
<feature type="binding site" evidence="13">
    <location>
        <position position="255"/>
    </location>
    <ligand>
        <name>sn-glycerol 3-phosphate</name>
        <dbReference type="ChEBI" id="CHEBI:57597"/>
    </ligand>
</feature>
<evidence type="ECO:0000256" key="4">
    <source>
        <dbReference type="ARBA" id="ARBA00023002"/>
    </source>
</evidence>
<proteinExistence type="inferred from homology"/>
<keyword evidence="13" id="KW-0963">Cytoplasm</keyword>
<feature type="binding site" evidence="13">
    <location>
        <position position="281"/>
    </location>
    <ligand>
        <name>NADPH</name>
        <dbReference type="ChEBI" id="CHEBI:57783"/>
    </ligand>
</feature>
<feature type="binding site" evidence="15">
    <location>
        <begin position="255"/>
        <end position="256"/>
    </location>
    <ligand>
        <name>substrate</name>
    </ligand>
</feature>
<reference evidence="20 21" key="2">
    <citation type="journal article" date="2012" name="Stand. Genomic Sci.">
        <title>Complete genome sequence of the thermophilic sulfate-reducing ocean bacterium Thermodesulfatator indicus type strain (CIR29812(T)).</title>
        <authorList>
            <person name="Anderson I."/>
            <person name="Saunders E."/>
            <person name="Lapidus A."/>
            <person name="Nolan M."/>
            <person name="Lucas S."/>
            <person name="Tice H."/>
            <person name="Del Rio T.G."/>
            <person name="Cheng J.F."/>
            <person name="Han C."/>
            <person name="Tapia R."/>
            <person name="Goodwin L.A."/>
            <person name="Pitluck S."/>
            <person name="Liolios K."/>
            <person name="Mavromatis K."/>
            <person name="Pagani I."/>
            <person name="Ivanova N."/>
            <person name="Mikhailova N."/>
            <person name="Pati A."/>
            <person name="Chen A."/>
            <person name="Palaniappan K."/>
            <person name="Land M."/>
            <person name="Hauser L."/>
            <person name="Jeffries C.D."/>
            <person name="Chang Y.J."/>
            <person name="Brambilla E.M."/>
            <person name="Rohde M."/>
            <person name="Spring S."/>
            <person name="Goker M."/>
            <person name="Detter J.C."/>
            <person name="Woyke T."/>
            <person name="Bristow J."/>
            <person name="Eisen J.A."/>
            <person name="Markowitz V."/>
            <person name="Hugenholtz P."/>
            <person name="Kyrpides N.C."/>
            <person name="Klenk H.P."/>
        </authorList>
    </citation>
    <scope>NUCLEOTIDE SEQUENCE [LARGE SCALE GENOMIC DNA]</scope>
    <source>
        <strain evidence="21">DSM 15286 / JCM 11887 / CIR29812</strain>
    </source>
</reference>
<dbReference type="GO" id="GO:0008654">
    <property type="term" value="P:phospholipid biosynthetic process"/>
    <property type="evidence" value="ECO:0007669"/>
    <property type="project" value="UniProtKB-KW"/>
</dbReference>
<dbReference type="Gene3D" id="1.10.1040.10">
    <property type="entry name" value="N-(1-d-carboxylethyl)-l-norvaline Dehydrogenase, domain 2"/>
    <property type="match status" value="1"/>
</dbReference>
<dbReference type="UniPathway" id="UPA00940"/>
<feature type="binding site" evidence="13">
    <location>
        <position position="10"/>
    </location>
    <ligand>
        <name>NADPH</name>
        <dbReference type="ChEBI" id="CHEBI:57783"/>
    </ligand>
</feature>
<sequence length="336" mass="36661">MKVVIIGAGSWGTALGKLLAEKENQVWLLARRKEVCDSINERHENPFYLPKIKLPHNLKAALEPKVLKKAELIVFAVPSHALRETLKALSKDLPEKPVPLVSTIKGIEEKSLSTMSQVVNEVLTPAWHSFYTVLSGPSFAEEVAKRLPTAVTIAGYEEDICSFVQKTFASQYFRTYRSFDVIGVELAGALKNVIAIAVGISDGLELGLNARAALITRGLAEISRLGVKLGANPLTFSGLAGMGDLVLTCTGSLSRNRTVGLRLGRGEKLEDILADLTQVAEGVRTTSSVKKLSEQVKVETPICDAVYQVLYQNKSPQDMVLALLSRELKKEFDFAI</sequence>
<keyword evidence="8 13" id="KW-1208">Phospholipid metabolism</keyword>
<accession>F8AAK3</accession>
<evidence type="ECO:0000313" key="20">
    <source>
        <dbReference type="EMBL" id="AEH45429.1"/>
    </source>
</evidence>
<feature type="binding site" evidence="13">
    <location>
        <position position="254"/>
    </location>
    <ligand>
        <name>sn-glycerol 3-phosphate</name>
        <dbReference type="ChEBI" id="CHEBI:57597"/>
    </ligand>
</feature>
<dbReference type="HOGENOM" id="CLU_033449_0_2_0"/>
<dbReference type="RefSeq" id="WP_013908171.1">
    <property type="nucleotide sequence ID" value="NC_015681.1"/>
</dbReference>
<reference evidence="21" key="1">
    <citation type="submission" date="2011-04" db="EMBL/GenBank/DDBJ databases">
        <title>The complete genome of Thermodesulfatator indicus DSM 15286.</title>
        <authorList>
            <person name="Lucas S."/>
            <person name="Copeland A."/>
            <person name="Lapidus A."/>
            <person name="Bruce D."/>
            <person name="Goodwin L."/>
            <person name="Pitluck S."/>
            <person name="Peters L."/>
            <person name="Kyrpides N."/>
            <person name="Mavromatis K."/>
            <person name="Pagani I."/>
            <person name="Ivanova N."/>
            <person name="Saunders L."/>
            <person name="Detter J.C."/>
            <person name="Tapia R."/>
            <person name="Han C."/>
            <person name="Land M."/>
            <person name="Hauser L."/>
            <person name="Markowitz V."/>
            <person name="Cheng J.-F."/>
            <person name="Hugenholtz P."/>
            <person name="Woyke T."/>
            <person name="Wu D."/>
            <person name="Spring S."/>
            <person name="Schroeder M."/>
            <person name="Brambilla E."/>
            <person name="Klenk H.-P."/>
            <person name="Eisen J.A."/>
        </authorList>
    </citation>
    <scope>NUCLEOTIDE SEQUENCE [LARGE SCALE GENOMIC DNA]</scope>
    <source>
        <strain evidence="21">DSM 15286 / JCM 11887 / CIR29812</strain>
    </source>
</reference>
<evidence type="ECO:0000259" key="19">
    <source>
        <dbReference type="Pfam" id="PF07479"/>
    </source>
</evidence>
<feature type="binding site" evidence="15">
    <location>
        <position position="105"/>
    </location>
    <ligand>
        <name>substrate</name>
    </ligand>
</feature>
<dbReference type="PANTHER" id="PTHR11728:SF1">
    <property type="entry name" value="GLYCEROL-3-PHOSPHATE DEHYDROGENASE [NAD(+)] 2, CHLOROPLASTIC"/>
    <property type="match status" value="1"/>
</dbReference>
<feature type="binding site" evidence="13">
    <location>
        <position position="31"/>
    </location>
    <ligand>
        <name>NADPH</name>
        <dbReference type="ChEBI" id="CHEBI:57783"/>
    </ligand>
</feature>
<keyword evidence="2 13" id="KW-0444">Lipid biosynthesis</keyword>
<dbReference type="PIRSF" id="PIRSF000114">
    <property type="entry name" value="Glycerol-3-P_dh"/>
    <property type="match status" value="1"/>
</dbReference>
<feature type="binding site" evidence="13">
    <location>
        <position position="140"/>
    </location>
    <ligand>
        <name>NADPH</name>
        <dbReference type="ChEBI" id="CHEBI:57783"/>
    </ligand>
</feature>
<keyword evidence="3 13" id="KW-0521">NADP</keyword>
<dbReference type="PANTHER" id="PTHR11728">
    <property type="entry name" value="GLYCEROL-3-PHOSPHATE DEHYDROGENASE"/>
    <property type="match status" value="1"/>
</dbReference>
<evidence type="ECO:0000256" key="17">
    <source>
        <dbReference type="RuleBase" id="RU000437"/>
    </source>
</evidence>
<evidence type="ECO:0000256" key="14">
    <source>
        <dbReference type="PIRSR" id="PIRSR000114-1"/>
    </source>
</evidence>
<feature type="binding site" evidence="13">
    <location>
        <position position="256"/>
    </location>
    <ligand>
        <name>sn-glycerol 3-phosphate</name>
        <dbReference type="ChEBI" id="CHEBI:57597"/>
    </ligand>
</feature>
<feature type="binding site" evidence="16">
    <location>
        <position position="255"/>
    </location>
    <ligand>
        <name>NAD(+)</name>
        <dbReference type="ChEBI" id="CHEBI:57540"/>
    </ligand>
</feature>
<feature type="binding site" evidence="13">
    <location>
        <position position="48"/>
    </location>
    <ligand>
        <name>NADPH</name>
        <dbReference type="ChEBI" id="CHEBI:57783"/>
    </ligand>
</feature>
<evidence type="ECO:0000256" key="2">
    <source>
        <dbReference type="ARBA" id="ARBA00022516"/>
    </source>
</evidence>
<dbReference type="PROSITE" id="PS00957">
    <property type="entry name" value="NAD_G3PDH"/>
    <property type="match status" value="1"/>
</dbReference>
<gene>
    <name evidence="13" type="primary">gpsA</name>
    <name evidence="20" type="ordered locus">Thein_1568</name>
</gene>
<protein>
    <recommendedName>
        <fullName evidence="11 13">Glycerol-3-phosphate dehydrogenase [NAD(P)+]</fullName>
        <ecNumber evidence="10 13">1.1.1.94</ecNumber>
    </recommendedName>
    <alternativeName>
        <fullName evidence="13">NAD(P)(+)-dependent glycerol-3-phosphate dehydrogenase</fullName>
    </alternativeName>
    <alternativeName>
        <fullName evidence="12 13">NAD(P)H-dependent dihydroxyacetone-phosphate reductase</fullName>
    </alternativeName>
</protein>
<dbReference type="AlphaFoldDB" id="F8AAK3"/>
<evidence type="ECO:0000256" key="8">
    <source>
        <dbReference type="ARBA" id="ARBA00023264"/>
    </source>
</evidence>
<feature type="binding site" evidence="16">
    <location>
        <begin position="7"/>
        <end position="12"/>
    </location>
    <ligand>
        <name>NAD(+)</name>
        <dbReference type="ChEBI" id="CHEBI:57540"/>
    </ligand>
</feature>
<keyword evidence="6 13" id="KW-0443">Lipid metabolism</keyword>
<comment type="function">
    <text evidence="13">Catalyzes the reduction of the glycolytic intermediate dihydroxyacetone phosphate (DHAP) to sn-glycerol 3-phosphate (G3P), the key precursor for phospholipid synthesis.</text>
</comment>
<dbReference type="GO" id="GO:0051287">
    <property type="term" value="F:NAD binding"/>
    <property type="evidence" value="ECO:0007669"/>
    <property type="project" value="InterPro"/>
</dbReference>
<dbReference type="HAMAP" id="MF_00394">
    <property type="entry name" value="NAD_Glyc3P_dehydrog"/>
    <property type="match status" value="1"/>
</dbReference>
<feature type="domain" description="Glycerol-3-phosphate dehydrogenase NAD-dependent C-terminal" evidence="19">
    <location>
        <begin position="180"/>
        <end position="320"/>
    </location>
</feature>
<dbReference type="Gene3D" id="3.40.50.720">
    <property type="entry name" value="NAD(P)-binding Rossmann-like Domain"/>
    <property type="match status" value="1"/>
</dbReference>
<dbReference type="InParanoid" id="F8AAK3"/>
<dbReference type="eggNOG" id="COG0240">
    <property type="taxonomic scope" value="Bacteria"/>
</dbReference>
<comment type="subcellular location">
    <subcellularLocation>
        <location evidence="13">Cytoplasm</location>
    </subcellularLocation>
</comment>
<dbReference type="InterPro" id="IPR006168">
    <property type="entry name" value="G3P_DH_NAD-dep"/>
</dbReference>
<feature type="active site" description="Proton acceptor" evidence="13 14">
    <location>
        <position position="191"/>
    </location>
</feature>
<dbReference type="GO" id="GO:0005975">
    <property type="term" value="P:carbohydrate metabolic process"/>
    <property type="evidence" value="ECO:0007669"/>
    <property type="project" value="InterPro"/>
</dbReference>
<dbReference type="GO" id="GO:0046167">
    <property type="term" value="P:glycerol-3-phosphate biosynthetic process"/>
    <property type="evidence" value="ECO:0007669"/>
    <property type="project" value="UniProtKB-UniRule"/>
</dbReference>
<dbReference type="GO" id="GO:0141153">
    <property type="term" value="F:glycerol-3-phosphate dehydrogenase (NADP+) activity"/>
    <property type="evidence" value="ECO:0007669"/>
    <property type="project" value="RHEA"/>
</dbReference>
<comment type="catalytic activity">
    <reaction evidence="13">
        <text>sn-glycerol 3-phosphate + NAD(+) = dihydroxyacetone phosphate + NADH + H(+)</text>
        <dbReference type="Rhea" id="RHEA:11092"/>
        <dbReference type="ChEBI" id="CHEBI:15378"/>
        <dbReference type="ChEBI" id="CHEBI:57540"/>
        <dbReference type="ChEBI" id="CHEBI:57597"/>
        <dbReference type="ChEBI" id="CHEBI:57642"/>
        <dbReference type="ChEBI" id="CHEBI:57945"/>
        <dbReference type="EC" id="1.1.1.94"/>
    </reaction>
</comment>
<dbReference type="EC" id="1.1.1.94" evidence="10 13"/>
<dbReference type="Proteomes" id="UP000006793">
    <property type="component" value="Chromosome"/>
</dbReference>
<keyword evidence="7 13" id="KW-0594">Phospholipid biosynthesis</keyword>